<keyword evidence="3" id="KW-1185">Reference proteome</keyword>
<feature type="compositionally biased region" description="Acidic residues" evidence="1">
    <location>
        <begin position="114"/>
        <end position="129"/>
    </location>
</feature>
<evidence type="ECO:0000313" key="2">
    <source>
        <dbReference type="EMBL" id="PKW14823.1"/>
    </source>
</evidence>
<feature type="region of interest" description="Disordered" evidence="1">
    <location>
        <begin position="178"/>
        <end position="220"/>
    </location>
</feature>
<name>A0A2N3XVV9_SACSN</name>
<dbReference type="AlphaFoldDB" id="A0A2N3XVV9"/>
<dbReference type="Proteomes" id="UP000233786">
    <property type="component" value="Unassembled WGS sequence"/>
</dbReference>
<accession>A0A2N3XVV9</accession>
<feature type="compositionally biased region" description="Pro residues" evidence="1">
    <location>
        <begin position="193"/>
        <end position="215"/>
    </location>
</feature>
<gene>
    <name evidence="2" type="ORF">A8926_2473</name>
</gene>
<dbReference type="RefSeq" id="WP_049887594.1">
    <property type="nucleotide sequence ID" value="NZ_CP172070.1"/>
</dbReference>
<feature type="compositionally biased region" description="Low complexity" evidence="1">
    <location>
        <begin position="178"/>
        <end position="192"/>
    </location>
</feature>
<feature type="region of interest" description="Disordered" evidence="1">
    <location>
        <begin position="101"/>
        <end position="160"/>
    </location>
</feature>
<sequence length="261" mass="28249">MSGLLGELPLPGLLGLLGVLASGLLGELFGASGLPPLGDPLAFGLLYRSPENVVGRLASGELGEFVEFWELGVFGVSEGEPVRVPLSGIALLFGEPEPFPELLGEASAPPPSEVDLEDPLSAPELDDPLPEFVVPEPESVPLPGEPDRPSEPEPESLPLPLLESDPLRELLPLPESELEPLPLLLPESDPLPELFPEPEPDPLPASLPASLPPLSPDRCRRFRRPGRRPWRCACPRRSCRIRRRPSSTRLRRSCPVRCRAS</sequence>
<dbReference type="STRING" id="994479.GCA_000194155_02970"/>
<proteinExistence type="predicted"/>
<dbReference type="EMBL" id="PJNB01000001">
    <property type="protein sequence ID" value="PKW14823.1"/>
    <property type="molecule type" value="Genomic_DNA"/>
</dbReference>
<comment type="caution">
    <text evidence="2">The sequence shown here is derived from an EMBL/GenBank/DDBJ whole genome shotgun (WGS) entry which is preliminary data.</text>
</comment>
<reference evidence="2" key="1">
    <citation type="submission" date="2017-12" db="EMBL/GenBank/DDBJ databases">
        <title>Sequencing the genomes of 1000 Actinobacteria strains.</title>
        <authorList>
            <person name="Klenk H.-P."/>
        </authorList>
    </citation>
    <scope>NUCLEOTIDE SEQUENCE [LARGE SCALE GENOMIC DNA]</scope>
    <source>
        <strain evidence="2">DSM 44228</strain>
    </source>
</reference>
<evidence type="ECO:0000313" key="3">
    <source>
        <dbReference type="Proteomes" id="UP000233786"/>
    </source>
</evidence>
<organism evidence="2 3">
    <name type="scientific">Saccharopolyspora spinosa</name>
    <dbReference type="NCBI Taxonomy" id="60894"/>
    <lineage>
        <taxon>Bacteria</taxon>
        <taxon>Bacillati</taxon>
        <taxon>Actinomycetota</taxon>
        <taxon>Actinomycetes</taxon>
        <taxon>Pseudonocardiales</taxon>
        <taxon>Pseudonocardiaceae</taxon>
        <taxon>Saccharopolyspora</taxon>
    </lineage>
</organism>
<protein>
    <submittedName>
        <fullName evidence="2">Uncharacterized protein</fullName>
    </submittedName>
</protein>
<evidence type="ECO:0000256" key="1">
    <source>
        <dbReference type="SAM" id="MobiDB-lite"/>
    </source>
</evidence>